<evidence type="ECO:0000256" key="1">
    <source>
        <dbReference type="SAM" id="MobiDB-lite"/>
    </source>
</evidence>
<reference evidence="2 3" key="1">
    <citation type="submission" date="2024-03" db="EMBL/GenBank/DDBJ databases">
        <title>Adaptation during the transition from Ophiocordyceps entomopathogen to insect associate is accompanied by gene loss and intensified selection.</title>
        <authorList>
            <person name="Ward C.M."/>
            <person name="Onetto C.A."/>
            <person name="Borneman A.R."/>
        </authorList>
    </citation>
    <scope>NUCLEOTIDE SEQUENCE [LARGE SCALE GENOMIC DNA]</scope>
    <source>
        <strain evidence="2">AWRI1</strain>
        <tissue evidence="2">Single Adult Female</tissue>
    </source>
</reference>
<feature type="region of interest" description="Disordered" evidence="1">
    <location>
        <begin position="1"/>
        <end position="21"/>
    </location>
</feature>
<comment type="caution">
    <text evidence="2">The sequence shown here is derived from an EMBL/GenBank/DDBJ whole genome shotgun (WGS) entry which is preliminary data.</text>
</comment>
<keyword evidence="3" id="KW-1185">Reference proteome</keyword>
<name>A0AAN9T3P0_9HEMI</name>
<sequence>MESAAHRRAFVKPPSRTADNSHKMALGAVVNGDRQSPSFAHRRTKIFKTQPTVSPPSGGAEIEERVGGAYLPAVIRSVADCAISIGSVRNCASLSCDCRVRSDTKRSGVILSHYARPAQFSRIVVLWLACTSLLGLAPLVSGDGGSEPDQSYSCPNCLIPHDAIRQYTLEGIKSTILNRLGLSKVPHITNRLPTTEKIIISEFLNTPGFKPDGQHVRHRPHLYDIQSDESQREDEDDDKLRNTHMIAVAKSCKYTE</sequence>
<dbReference type="Proteomes" id="UP001367676">
    <property type="component" value="Unassembled WGS sequence"/>
</dbReference>
<accession>A0AAN9T3P0</accession>
<dbReference type="EMBL" id="JBBCAQ010000038">
    <property type="protein sequence ID" value="KAK7571846.1"/>
    <property type="molecule type" value="Genomic_DNA"/>
</dbReference>
<gene>
    <name evidence="2" type="ORF">V9T40_014318</name>
</gene>
<protein>
    <submittedName>
        <fullName evidence="2">Uncharacterized protein</fullName>
    </submittedName>
</protein>
<dbReference type="AlphaFoldDB" id="A0AAN9T3P0"/>
<feature type="compositionally biased region" description="Basic residues" evidence="1">
    <location>
        <begin position="1"/>
        <end position="10"/>
    </location>
</feature>
<evidence type="ECO:0000313" key="2">
    <source>
        <dbReference type="EMBL" id="KAK7571846.1"/>
    </source>
</evidence>
<evidence type="ECO:0000313" key="3">
    <source>
        <dbReference type="Proteomes" id="UP001367676"/>
    </source>
</evidence>
<organism evidence="2 3">
    <name type="scientific">Parthenolecanium corni</name>
    <dbReference type="NCBI Taxonomy" id="536013"/>
    <lineage>
        <taxon>Eukaryota</taxon>
        <taxon>Metazoa</taxon>
        <taxon>Ecdysozoa</taxon>
        <taxon>Arthropoda</taxon>
        <taxon>Hexapoda</taxon>
        <taxon>Insecta</taxon>
        <taxon>Pterygota</taxon>
        <taxon>Neoptera</taxon>
        <taxon>Paraneoptera</taxon>
        <taxon>Hemiptera</taxon>
        <taxon>Sternorrhyncha</taxon>
        <taxon>Coccoidea</taxon>
        <taxon>Coccidae</taxon>
        <taxon>Parthenolecanium</taxon>
    </lineage>
</organism>
<proteinExistence type="predicted"/>